<dbReference type="Proteomes" id="UP000248764">
    <property type="component" value="Unassembled WGS sequence"/>
</dbReference>
<name>A0A2W2BIJ5_9ACTN</name>
<reference evidence="1 2" key="1">
    <citation type="submission" date="2018-01" db="EMBL/GenBank/DDBJ databases">
        <title>Draft genome sequence of Jiangella sp. GTF31.</title>
        <authorList>
            <person name="Sahin N."/>
            <person name="Ay H."/>
            <person name="Saygin H."/>
        </authorList>
    </citation>
    <scope>NUCLEOTIDE SEQUENCE [LARGE SCALE GENOMIC DNA]</scope>
    <source>
        <strain evidence="1 2">GTF31</strain>
    </source>
</reference>
<evidence type="ECO:0000313" key="2">
    <source>
        <dbReference type="Proteomes" id="UP000248764"/>
    </source>
</evidence>
<sequence>MLRSIEGPNGRLRLSEPELYVNNADRGRSGHMSHGLVSYSPGKVLAFNSNVSATRMDGHSGFGWIEYRRSVDAGQTWGEIRDLPYSRDAFLDGEFTISVERAVSPNEDDVIVLCTRNTPYREVCAQPWLTPQYVRSVDGGTTWAPPEELTPYAGRIYDALIHDDTIYVLQFCSEDFIGTTDEHVYRVFATSRTGTHFTELSTVPISGIGRAYGSLLLRADGSMICYAYNKDDERSMDFAISEDAGRTWSTTGSTPVAKGIRNPQTAYLDGVYLLHGRAANGRGFVMYTSSDGLNWDDGWMIEAEKQRCYYSNNIVVPSPEGGDRLLVQYSDAYQGARVNVMHLWVEGER</sequence>
<accession>A0A2W2BIJ5</accession>
<dbReference type="Gene3D" id="2.120.10.10">
    <property type="match status" value="1"/>
</dbReference>
<evidence type="ECO:0000313" key="1">
    <source>
        <dbReference type="EMBL" id="PZF80144.1"/>
    </source>
</evidence>
<gene>
    <name evidence="1" type="ORF">C1I92_27565</name>
</gene>
<dbReference type="InterPro" id="IPR036278">
    <property type="entry name" value="Sialidase_sf"/>
</dbReference>
<dbReference type="EMBL" id="POTW01000099">
    <property type="protein sequence ID" value="PZF80144.1"/>
    <property type="molecule type" value="Genomic_DNA"/>
</dbReference>
<evidence type="ECO:0008006" key="3">
    <source>
        <dbReference type="Google" id="ProtNLM"/>
    </source>
</evidence>
<dbReference type="SUPFAM" id="SSF50939">
    <property type="entry name" value="Sialidases"/>
    <property type="match status" value="1"/>
</dbReference>
<comment type="caution">
    <text evidence="1">The sequence shown here is derived from an EMBL/GenBank/DDBJ whole genome shotgun (WGS) entry which is preliminary data.</text>
</comment>
<protein>
    <recommendedName>
        <fullName evidence="3">Sialidase domain-containing protein</fullName>
    </recommendedName>
</protein>
<organism evidence="1 2">
    <name type="scientific">Jiangella anatolica</name>
    <dbReference type="NCBI Taxonomy" id="2670374"/>
    <lineage>
        <taxon>Bacteria</taxon>
        <taxon>Bacillati</taxon>
        <taxon>Actinomycetota</taxon>
        <taxon>Actinomycetes</taxon>
        <taxon>Jiangellales</taxon>
        <taxon>Jiangellaceae</taxon>
        <taxon>Jiangella</taxon>
    </lineage>
</organism>
<dbReference type="CDD" id="cd15482">
    <property type="entry name" value="Sialidase_non-viral"/>
    <property type="match status" value="1"/>
</dbReference>
<keyword evidence="2" id="KW-1185">Reference proteome</keyword>
<dbReference type="AlphaFoldDB" id="A0A2W2BIJ5"/>
<proteinExistence type="predicted"/>